<evidence type="ECO:0000313" key="2">
    <source>
        <dbReference type="EMBL" id="CCM05242.1"/>
    </source>
</evidence>
<dbReference type="PANTHER" id="PTHR46363:SF1">
    <property type="entry name" value="DEOXYRIBONUCLEASE TATDN2-RELATED"/>
    <property type="match status" value="1"/>
</dbReference>
<dbReference type="GO" id="GO:0016788">
    <property type="term" value="F:hydrolase activity, acting on ester bonds"/>
    <property type="evidence" value="ECO:0007669"/>
    <property type="project" value="InterPro"/>
</dbReference>
<dbReference type="PIRSF" id="PIRSF005902">
    <property type="entry name" value="DNase_TatD"/>
    <property type="match status" value="1"/>
</dbReference>
<dbReference type="EMBL" id="HE797183">
    <property type="protein sequence ID" value="CCM05242.1"/>
    <property type="molecule type" value="Genomic_DNA"/>
</dbReference>
<evidence type="ECO:0000313" key="3">
    <source>
        <dbReference type="Proteomes" id="UP000006352"/>
    </source>
</evidence>
<accession>J4I0Q0</accession>
<dbReference type="CDD" id="cd01310">
    <property type="entry name" value="TatD_DNAse"/>
    <property type="match status" value="1"/>
</dbReference>
<dbReference type="HOGENOM" id="CLU_031506_2_0_1"/>
<evidence type="ECO:0000256" key="1">
    <source>
        <dbReference type="PIRSR" id="PIRSR005902-1"/>
    </source>
</evidence>
<sequence length="330" mass="37394">MGKNKKSSVPSEEHLVLPSHSALADADTPYAIVDTHTHLISTFSSYRSKYKNGQFGTVFDFVRGLYHGRNVEAIVDVWCEAPVQKIWRSIADSALTEESRRDKWSGIEYWFVMGVHPHESSQYTDNVEADILEAMAHPRCVGWGEIGLDYHYDNSPRDIQQAVFVRQLKQAVRLGKPLTIHTREAEADTEHILKEHVPKDHRIHVHCYTDSPEWAARMLDHFPNLYIGVTGVITYSTNANTSAVVRNFSSDPSVPLRILLETDAPFMIPSNLYDSLKNVKGRLPLCHTAMIPWTADFVANVANGDKHDNAWDAIRVLQESRQNARNMYGV</sequence>
<dbReference type="PANTHER" id="PTHR46363">
    <property type="entry name" value="DEOXYRIBONUCLEASE TATDN2-RELATED"/>
    <property type="match status" value="1"/>
</dbReference>
<feature type="binding site" evidence="1">
    <location>
        <position position="263"/>
    </location>
    <ligand>
        <name>a divalent metal cation</name>
        <dbReference type="ChEBI" id="CHEBI:60240"/>
        <label>1</label>
    </ligand>
</feature>
<name>J4I0Q0_9APHY</name>
<dbReference type="OrthoDB" id="6079689at2759"/>
<proteinExistence type="predicted"/>
<feature type="binding site" evidence="1">
    <location>
        <position position="145"/>
    </location>
    <ligand>
        <name>a divalent metal cation</name>
        <dbReference type="ChEBI" id="CHEBI:60240"/>
        <label>1</label>
    </ligand>
</feature>
<feature type="binding site" evidence="1">
    <location>
        <position position="181"/>
    </location>
    <ligand>
        <name>a divalent metal cation</name>
        <dbReference type="ChEBI" id="CHEBI:60240"/>
        <label>2</label>
    </ligand>
</feature>
<dbReference type="InterPro" id="IPR001130">
    <property type="entry name" value="TatD-like"/>
</dbReference>
<dbReference type="SUPFAM" id="SSF51556">
    <property type="entry name" value="Metallo-dependent hydrolases"/>
    <property type="match status" value="1"/>
</dbReference>
<feature type="binding site" evidence="1">
    <location>
        <position position="206"/>
    </location>
    <ligand>
        <name>a divalent metal cation</name>
        <dbReference type="ChEBI" id="CHEBI:60240"/>
        <label>2</label>
    </ligand>
</feature>
<dbReference type="RefSeq" id="XP_012184525.1">
    <property type="nucleotide sequence ID" value="XM_012329135.1"/>
</dbReference>
<gene>
    <name evidence="2" type="ORF">FIBRA_07452</name>
</gene>
<dbReference type="GeneID" id="24100153"/>
<dbReference type="Gene3D" id="3.20.20.140">
    <property type="entry name" value="Metal-dependent hydrolases"/>
    <property type="match status" value="1"/>
</dbReference>
<evidence type="ECO:0008006" key="4">
    <source>
        <dbReference type="Google" id="ProtNLM"/>
    </source>
</evidence>
<dbReference type="AlphaFoldDB" id="J4I0Q0"/>
<organism evidence="2 3">
    <name type="scientific">Fibroporia radiculosa</name>
    <dbReference type="NCBI Taxonomy" id="599839"/>
    <lineage>
        <taxon>Eukaryota</taxon>
        <taxon>Fungi</taxon>
        <taxon>Dikarya</taxon>
        <taxon>Basidiomycota</taxon>
        <taxon>Agaricomycotina</taxon>
        <taxon>Agaricomycetes</taxon>
        <taxon>Polyporales</taxon>
        <taxon>Fibroporiaceae</taxon>
        <taxon>Fibroporia</taxon>
    </lineage>
</organism>
<dbReference type="GO" id="GO:0046872">
    <property type="term" value="F:metal ion binding"/>
    <property type="evidence" value="ECO:0007669"/>
    <property type="project" value="UniProtKB-KW"/>
</dbReference>
<reference evidence="2 3" key="1">
    <citation type="journal article" date="2012" name="Appl. Environ. Microbiol.">
        <title>Short-read sequencing for genomic analysis of the brown rot fungus Fibroporia radiculosa.</title>
        <authorList>
            <person name="Tang J.D."/>
            <person name="Perkins A.D."/>
            <person name="Sonstegard T.S."/>
            <person name="Schroeder S.G."/>
            <person name="Burgess S.C."/>
            <person name="Diehl S.V."/>
        </authorList>
    </citation>
    <scope>NUCLEOTIDE SEQUENCE [LARGE SCALE GENOMIC DNA]</scope>
    <source>
        <strain evidence="2 3">TFFH 294</strain>
    </source>
</reference>
<protein>
    <recommendedName>
        <fullName evidence="4">Metallo-dependent hydrolase</fullName>
    </recommendedName>
</protein>
<keyword evidence="1" id="KW-0479">Metal-binding</keyword>
<dbReference type="Proteomes" id="UP000006352">
    <property type="component" value="Unassembled WGS sequence"/>
</dbReference>
<dbReference type="InterPro" id="IPR032466">
    <property type="entry name" value="Metal_Hydrolase"/>
</dbReference>
<dbReference type="InParanoid" id="J4I0Q0"/>
<keyword evidence="3" id="KW-1185">Reference proteome</keyword>
<dbReference type="Pfam" id="PF01026">
    <property type="entry name" value="TatD_DNase"/>
    <property type="match status" value="1"/>
</dbReference>